<dbReference type="SUPFAM" id="SSF143744">
    <property type="entry name" value="GlcG-like"/>
    <property type="match status" value="1"/>
</dbReference>
<dbReference type="InterPro" id="IPR005624">
    <property type="entry name" value="PduO/GlcC-like"/>
</dbReference>
<dbReference type="Pfam" id="PF03928">
    <property type="entry name" value="HbpS-like"/>
    <property type="match status" value="1"/>
</dbReference>
<accession>A0ABX2W5P0</accession>
<dbReference type="RefSeq" id="WP_064546896.1">
    <property type="nucleotide sequence ID" value="NZ_LXEQ01000048.1"/>
</dbReference>
<dbReference type="Proteomes" id="UP000078407">
    <property type="component" value="Unassembled WGS sequence"/>
</dbReference>
<keyword evidence="2" id="KW-1185">Reference proteome</keyword>
<gene>
    <name evidence="1" type="ORF">M976_03354</name>
</gene>
<dbReference type="PANTHER" id="PTHR34309">
    <property type="entry name" value="SLR1406 PROTEIN"/>
    <property type="match status" value="1"/>
</dbReference>
<name>A0ABX2W5P0_9ENTR</name>
<dbReference type="PANTHER" id="PTHR34309:SF1">
    <property type="entry name" value="PROTEIN GLCG"/>
    <property type="match status" value="1"/>
</dbReference>
<reference evidence="1 2" key="1">
    <citation type="submission" date="2016-04" db="EMBL/GenBank/DDBJ databases">
        <title>ATOL: Assembling a taxonomically balanced genome-scale reconstruction of the evolutionary history of the Enterobacteriaceae.</title>
        <authorList>
            <person name="Plunkett G.III."/>
            <person name="Neeno-Eckwall E.C."/>
            <person name="Glasner J.D."/>
            <person name="Perna N.T."/>
        </authorList>
    </citation>
    <scope>NUCLEOTIDE SEQUENCE [LARGE SCALE GENOMIC DNA]</scope>
    <source>
        <strain evidence="1 2">ATCC 51602</strain>
    </source>
</reference>
<evidence type="ECO:0000313" key="1">
    <source>
        <dbReference type="EMBL" id="OAT26062.1"/>
    </source>
</evidence>
<organism evidence="1 2">
    <name type="scientific">Buttiauxella ferragutiae ATCC 51602</name>
    <dbReference type="NCBI Taxonomy" id="1354252"/>
    <lineage>
        <taxon>Bacteria</taxon>
        <taxon>Pseudomonadati</taxon>
        <taxon>Pseudomonadota</taxon>
        <taxon>Gammaproteobacteria</taxon>
        <taxon>Enterobacterales</taxon>
        <taxon>Enterobacteriaceae</taxon>
        <taxon>Buttiauxella</taxon>
    </lineage>
</organism>
<dbReference type="EMBL" id="LXEQ01000048">
    <property type="protein sequence ID" value="OAT26062.1"/>
    <property type="molecule type" value="Genomic_DNA"/>
</dbReference>
<protein>
    <submittedName>
        <fullName evidence="1">Cob(I)alamin adenosyltransferase</fullName>
    </submittedName>
</protein>
<dbReference type="InterPro" id="IPR038084">
    <property type="entry name" value="PduO/GlcC-like_sf"/>
</dbReference>
<sequence length="169" mass="18210">MSQPSDIASSTMDGWIASAITRQLPERRLSLSLEDAAALGRYACLEAQVFDLPIVFSLVDASGQQRYFFSQDNALLVSQRLAFQKAWTAIALKMATHELAPLVQPGASLYGLQHEKDICCFGGGVPCWANGALVGAIGISGGSVEQDMAIASNTLRRFSREHFVLTSSK</sequence>
<proteinExistence type="predicted"/>
<comment type="caution">
    <text evidence="1">The sequence shown here is derived from an EMBL/GenBank/DDBJ whole genome shotgun (WGS) entry which is preliminary data.</text>
</comment>
<dbReference type="InterPro" id="IPR052517">
    <property type="entry name" value="GlcG_carb_metab_protein"/>
</dbReference>
<evidence type="ECO:0000313" key="2">
    <source>
        <dbReference type="Proteomes" id="UP000078407"/>
    </source>
</evidence>
<dbReference type="Gene3D" id="3.30.450.150">
    <property type="entry name" value="Haem-degrading domain"/>
    <property type="match status" value="1"/>
</dbReference>